<dbReference type="NCBIfam" id="NF045796">
    <property type="entry name" value="DsrK"/>
    <property type="match status" value="1"/>
</dbReference>
<dbReference type="RefSeq" id="WP_034422613.1">
    <property type="nucleotide sequence ID" value="NZ_CP045798.1"/>
</dbReference>
<dbReference type="AlphaFoldDB" id="A0A7G6E520"/>
<keyword evidence="1" id="KW-0813">Transport</keyword>
<dbReference type="PANTHER" id="PTHR43551">
    <property type="entry name" value="FUMARATE REDUCTASE IRON-SULFUR SUBUNIT"/>
    <property type="match status" value="1"/>
</dbReference>
<evidence type="ECO:0000313" key="10">
    <source>
        <dbReference type="Proteomes" id="UP000515847"/>
    </source>
</evidence>
<dbReference type="InterPro" id="IPR017896">
    <property type="entry name" value="4Fe4S_Fe-S-bd"/>
</dbReference>
<dbReference type="Pfam" id="PF02754">
    <property type="entry name" value="CCG"/>
    <property type="match status" value="1"/>
</dbReference>
<dbReference type="Gene3D" id="1.10.1060.10">
    <property type="entry name" value="Alpha-helical ferredoxin"/>
    <property type="match status" value="1"/>
</dbReference>
<name>A0A7G6E520_THEFR</name>
<evidence type="ECO:0000256" key="6">
    <source>
        <dbReference type="ARBA" id="ARBA00023014"/>
    </source>
</evidence>
<keyword evidence="6" id="KW-0411">Iron-sulfur</keyword>
<organism evidence="9 10">
    <name type="scientific">Thermanaerosceptrum fracticalcis</name>
    <dbReference type="NCBI Taxonomy" id="1712410"/>
    <lineage>
        <taxon>Bacteria</taxon>
        <taxon>Bacillati</taxon>
        <taxon>Bacillota</taxon>
        <taxon>Clostridia</taxon>
        <taxon>Eubacteriales</taxon>
        <taxon>Peptococcaceae</taxon>
        <taxon>Thermanaerosceptrum</taxon>
    </lineage>
</organism>
<dbReference type="SUPFAM" id="SSF46548">
    <property type="entry name" value="alpha-helical ferredoxin"/>
    <property type="match status" value="1"/>
</dbReference>
<evidence type="ECO:0000256" key="5">
    <source>
        <dbReference type="ARBA" id="ARBA00023004"/>
    </source>
</evidence>
<reference evidence="9 10" key="1">
    <citation type="journal article" date="2019" name="Front. Microbiol.">
        <title>Thermoanaerosceptrum fracticalcis gen. nov. sp. nov., a Novel Fumarate-Fermenting Microorganism From a Deep Fractured Carbonate Aquifer of the US Great Basin.</title>
        <authorList>
            <person name="Hamilton-Brehm S.D."/>
            <person name="Stewart L.E."/>
            <person name="Zavarin M."/>
            <person name="Caldwell M."/>
            <person name="Lawson P.A."/>
            <person name="Onstott T.C."/>
            <person name="Grzymski J."/>
            <person name="Neveux I."/>
            <person name="Lollar B.S."/>
            <person name="Russell C.E."/>
            <person name="Moser D.P."/>
        </authorList>
    </citation>
    <scope>NUCLEOTIDE SEQUENCE [LARGE SCALE GENOMIC DNA]</scope>
    <source>
        <strain evidence="9 10">DRI-13</strain>
    </source>
</reference>
<dbReference type="OrthoDB" id="9786127at2"/>
<gene>
    <name evidence="9" type="ORF">BR63_13195</name>
</gene>
<evidence type="ECO:0000256" key="4">
    <source>
        <dbReference type="ARBA" id="ARBA00022982"/>
    </source>
</evidence>
<dbReference type="InterPro" id="IPR004017">
    <property type="entry name" value="Cys_rich_dom"/>
</dbReference>
<dbReference type="InterPro" id="IPR017900">
    <property type="entry name" value="4Fe4S_Fe_S_CS"/>
</dbReference>
<dbReference type="GO" id="GO:0016491">
    <property type="term" value="F:oxidoreductase activity"/>
    <property type="evidence" value="ECO:0007669"/>
    <property type="project" value="UniProtKB-ARBA"/>
</dbReference>
<evidence type="ECO:0000259" key="8">
    <source>
        <dbReference type="Pfam" id="PF13183"/>
    </source>
</evidence>
<protein>
    <submittedName>
        <fullName evidence="9">(Fe-S)-binding protein</fullName>
    </submittedName>
</protein>
<dbReference type="PROSITE" id="PS00198">
    <property type="entry name" value="4FE4S_FER_1"/>
    <property type="match status" value="1"/>
</dbReference>
<dbReference type="Pfam" id="PF13183">
    <property type="entry name" value="Fer4_8"/>
    <property type="match status" value="1"/>
</dbReference>
<evidence type="ECO:0000256" key="1">
    <source>
        <dbReference type="ARBA" id="ARBA00022448"/>
    </source>
</evidence>
<evidence type="ECO:0000256" key="3">
    <source>
        <dbReference type="ARBA" id="ARBA00022723"/>
    </source>
</evidence>
<dbReference type="Proteomes" id="UP000515847">
    <property type="component" value="Chromosome"/>
</dbReference>
<evidence type="ECO:0000313" key="9">
    <source>
        <dbReference type="EMBL" id="QNB47174.1"/>
    </source>
</evidence>
<dbReference type="GO" id="GO:0051539">
    <property type="term" value="F:4 iron, 4 sulfur cluster binding"/>
    <property type="evidence" value="ECO:0007669"/>
    <property type="project" value="UniProtKB-KW"/>
</dbReference>
<keyword evidence="10" id="KW-1185">Reference proteome</keyword>
<feature type="domain" description="4Fe-4S ferredoxin-type" evidence="8">
    <location>
        <begin position="106"/>
        <end position="194"/>
    </location>
</feature>
<keyword evidence="3" id="KW-0479">Metal-binding</keyword>
<dbReference type="GO" id="GO:0046872">
    <property type="term" value="F:metal ion binding"/>
    <property type="evidence" value="ECO:0007669"/>
    <property type="project" value="UniProtKB-KW"/>
</dbReference>
<keyword evidence="4" id="KW-0249">Electron transport</keyword>
<keyword evidence="5" id="KW-0408">Iron</keyword>
<proteinExistence type="predicted"/>
<evidence type="ECO:0000256" key="2">
    <source>
        <dbReference type="ARBA" id="ARBA00022485"/>
    </source>
</evidence>
<dbReference type="EMBL" id="CP045798">
    <property type="protein sequence ID" value="QNB47174.1"/>
    <property type="molecule type" value="Genomic_DNA"/>
</dbReference>
<dbReference type="KEGG" id="tfr:BR63_13195"/>
<feature type="domain" description="Cysteine-rich" evidence="7">
    <location>
        <begin position="397"/>
        <end position="498"/>
    </location>
</feature>
<dbReference type="InterPro" id="IPR009051">
    <property type="entry name" value="Helical_ferredxn"/>
</dbReference>
<sequence length="539" mass="60788">MIKHKDLRPKDFGKHPDGQLTKIEELMELPQPYNKPGMEPAFSEPKDAWKEKYCASLDGFIGLDTLTRPKTEEEEEELVHKFLSGLEKIFSDETNRNFLQPFLLSFEYCAKCNTCSEACHVFQASGCNELYRPIFRSEVLRKIAKRYFTNSGKLFGSLVGADLEVDWETIARLGELAYRCNLCRRCAQTCPLGLDNGMLTREIRKIFSQEMGIAPIPLHEKGTMLQLKTGSSTGITKPAFLDIIEFLEEDIEEKTGKKIKIPIDKKGADILLTHNAGEYVAWPENPAAFAIIFEEAGLDWTLSSDLIGYDNVNYGIWYDDAQARKVALAQFKAAKDLGVKRIVIGECGHAHKAAAVSADRMTYGADKVPVESCLPILLDIVKNKRIKLDPSKNNFPVTLHDPCNVVRQMGVVQPQREVLKLICPQFREMTPHGVHNYCCGGGSGFAIMQSMNFPEFRNKVSARMKFKQILDAFQDTIEDTSIPKYVCAPCSNCKGTIRDMLEFYKATAKFNVHYGGLVELMVNAMVDLEKPFLEFLLEE</sequence>
<dbReference type="PANTHER" id="PTHR43551:SF1">
    <property type="entry name" value="HETERODISULFIDE REDUCTASE"/>
    <property type="match status" value="1"/>
</dbReference>
<accession>A0A7G6E520</accession>
<keyword evidence="2" id="KW-0004">4Fe-4S</keyword>
<evidence type="ECO:0000259" key="7">
    <source>
        <dbReference type="Pfam" id="PF02754"/>
    </source>
</evidence>